<evidence type="ECO:0000313" key="2">
    <source>
        <dbReference type="EMBL" id="WNY25887.1"/>
    </source>
</evidence>
<proteinExistence type="predicted"/>
<evidence type="ECO:0000313" key="3">
    <source>
        <dbReference type="Proteomes" id="UP001303587"/>
    </source>
</evidence>
<keyword evidence="1" id="KW-0472">Membrane</keyword>
<sequence>MKHLSDYVGRFIFLIYLSFSKTYIKEGFFIRFVVLMISPKNPSLSAVFEFAVIIMNIHENPVKIKQKVGSKRD</sequence>
<dbReference type="AlphaFoldDB" id="A0AA96V3J0"/>
<gene>
    <name evidence="2" type="ORF">MsAc7_14520</name>
</gene>
<reference evidence="2 3" key="1">
    <citation type="submission" date="2023-07" db="EMBL/GenBank/DDBJ databases">
        <title>Closed genoem sequence of Methanosarcinaceae archaeon Ac7.</title>
        <authorList>
            <person name="Poehlein A."/>
            <person name="Protasov E."/>
            <person name="Platt K."/>
            <person name="Reeh H."/>
            <person name="Daniel R."/>
            <person name="Brune A."/>
        </authorList>
    </citation>
    <scope>NUCLEOTIDE SEQUENCE [LARGE SCALE GENOMIC DNA]</scope>
    <source>
        <strain evidence="2 3">Ac7</strain>
    </source>
</reference>
<keyword evidence="1" id="KW-1133">Transmembrane helix</keyword>
<dbReference type="EMBL" id="CP131060">
    <property type="protein sequence ID" value="WNY25887.1"/>
    <property type="molecule type" value="Genomic_DNA"/>
</dbReference>
<protein>
    <submittedName>
        <fullName evidence="2">Uncharacterized protein</fullName>
    </submittedName>
</protein>
<keyword evidence="1" id="KW-0812">Transmembrane</keyword>
<evidence type="ECO:0000256" key="1">
    <source>
        <dbReference type="SAM" id="Phobius"/>
    </source>
</evidence>
<organism evidence="2 3">
    <name type="scientific">Methanolapillus millepedarum</name>
    <dbReference type="NCBI Taxonomy" id="3028296"/>
    <lineage>
        <taxon>Archaea</taxon>
        <taxon>Methanobacteriati</taxon>
        <taxon>Methanobacteriota</taxon>
        <taxon>Stenosarchaea group</taxon>
        <taxon>Methanomicrobia</taxon>
        <taxon>Methanosarcinales</taxon>
        <taxon>Methanosarcinaceae</taxon>
        <taxon>Methanolapillus</taxon>
    </lineage>
</organism>
<name>A0AA96V3J0_9EURY</name>
<accession>A0AA96V3J0</accession>
<keyword evidence="3" id="KW-1185">Reference proteome</keyword>
<dbReference type="Proteomes" id="UP001303587">
    <property type="component" value="Chromosome"/>
</dbReference>
<feature type="transmembrane region" description="Helical" evidence="1">
    <location>
        <begin position="7"/>
        <end position="24"/>
    </location>
</feature>